<name>A0A3Q9RP23_9BACI</name>
<protein>
    <submittedName>
        <fullName evidence="1">Uncharacterized protein</fullName>
    </submittedName>
</protein>
<gene>
    <name evidence="1" type="ORF">BAOM_2952</name>
</gene>
<sequence>MAFKKSYTKFNWGQRTVFNNYHEATPDHIKQFAGTILVDGKEVLVTHKCKFRIQAINEFEAIARELGGKFFKTISNARLIHMQKFAHKGFLVSVTKATEKGVIETQYGKAIICPNDLILTDKNGNTQITTEELFKQNYVPVEEVVESEEDLASTYAEALQAFSLDSTEEDYTEFQKKVRERNSITY</sequence>
<dbReference type="AlphaFoldDB" id="A0A3Q9RP23"/>
<organism evidence="1 2">
    <name type="scientific">Peribacillus asahii</name>
    <dbReference type="NCBI Taxonomy" id="228899"/>
    <lineage>
        <taxon>Bacteria</taxon>
        <taxon>Bacillati</taxon>
        <taxon>Bacillota</taxon>
        <taxon>Bacilli</taxon>
        <taxon>Bacillales</taxon>
        <taxon>Bacillaceae</taxon>
        <taxon>Peribacillus</taxon>
    </lineage>
</organism>
<reference evidence="1 2" key="1">
    <citation type="submission" date="2018-01" db="EMBL/GenBank/DDBJ databases">
        <title>Bacillus asahii Genome sequencing and assembly.</title>
        <authorList>
            <person name="Jiang H."/>
            <person name="Feng Y."/>
            <person name="Zhao F."/>
            <person name="Lin X."/>
        </authorList>
    </citation>
    <scope>NUCLEOTIDE SEQUENCE [LARGE SCALE GENOMIC DNA]</scope>
    <source>
        <strain evidence="1 2">OM18</strain>
    </source>
</reference>
<dbReference type="EMBL" id="CP026095">
    <property type="protein sequence ID" value="AZV43561.1"/>
    <property type="molecule type" value="Genomic_DNA"/>
</dbReference>
<accession>A0A3Q9RP23</accession>
<proteinExistence type="predicted"/>
<dbReference type="RefSeq" id="WP_127760716.1">
    <property type="nucleotide sequence ID" value="NZ_CP026095.1"/>
</dbReference>
<dbReference type="Proteomes" id="UP000283095">
    <property type="component" value="Chromosome"/>
</dbReference>
<evidence type="ECO:0000313" key="1">
    <source>
        <dbReference type="EMBL" id="AZV43561.1"/>
    </source>
</evidence>
<dbReference type="KEGG" id="pasa:BAOM_2952"/>
<evidence type="ECO:0000313" key="2">
    <source>
        <dbReference type="Proteomes" id="UP000283095"/>
    </source>
</evidence>